<gene>
    <name evidence="2" type="ORF">CB5_LOCUS15922</name>
</gene>
<protein>
    <submittedName>
        <fullName evidence="2">Uncharacterized protein</fullName>
    </submittedName>
</protein>
<organism evidence="2">
    <name type="scientific">Ananas comosus var. bracteatus</name>
    <name type="common">red pineapple</name>
    <dbReference type="NCBI Taxonomy" id="296719"/>
    <lineage>
        <taxon>Eukaryota</taxon>
        <taxon>Viridiplantae</taxon>
        <taxon>Streptophyta</taxon>
        <taxon>Embryophyta</taxon>
        <taxon>Tracheophyta</taxon>
        <taxon>Spermatophyta</taxon>
        <taxon>Magnoliopsida</taxon>
        <taxon>Liliopsida</taxon>
        <taxon>Poales</taxon>
        <taxon>Bromeliaceae</taxon>
        <taxon>Bromelioideae</taxon>
        <taxon>Ananas</taxon>
    </lineage>
</organism>
<name>A0A6V7PPG0_ANACO</name>
<evidence type="ECO:0000313" key="2">
    <source>
        <dbReference type="EMBL" id="CAD1832711.1"/>
    </source>
</evidence>
<proteinExistence type="predicted"/>
<feature type="region of interest" description="Disordered" evidence="1">
    <location>
        <begin position="264"/>
        <end position="289"/>
    </location>
</feature>
<feature type="compositionally biased region" description="Basic and acidic residues" evidence="1">
    <location>
        <begin position="138"/>
        <end position="148"/>
    </location>
</feature>
<feature type="compositionally biased region" description="Basic and acidic residues" evidence="1">
    <location>
        <begin position="171"/>
        <end position="184"/>
    </location>
</feature>
<sequence>MMELGAPNVMAGNGIFANLWTLFIMYIRRGVIYRNSVVEISNFSQSDQSVKWVCFGGAEDVKTSKSASERSLRALELKICKAAGFQLSGTGPGSGRPVPERVWSLGAEDLAKSWKCSSREPVPRGQCDALDLCKLRGPVPEKRDRSPSEKCCGSPEATGPLQARPIPERVLAVKDRSRAGRDRFPNVGFSGSQRETGPLQGETGPSGRKLPRPGCCNIRFLRDLAGFCCNRGPVPEGPVSTGKTGCIERELCCRGRALLPRGELSGTGPMVGETGPRARSLPSLGSVVK</sequence>
<feature type="region of interest" description="Disordered" evidence="1">
    <location>
        <begin position="138"/>
        <end position="208"/>
    </location>
</feature>
<dbReference type="EMBL" id="LR862150">
    <property type="protein sequence ID" value="CAD1832711.1"/>
    <property type="molecule type" value="Genomic_DNA"/>
</dbReference>
<reference evidence="2" key="1">
    <citation type="submission" date="2020-07" db="EMBL/GenBank/DDBJ databases">
        <authorList>
            <person name="Lin J."/>
        </authorList>
    </citation>
    <scope>NUCLEOTIDE SEQUENCE</scope>
</reference>
<dbReference type="AlphaFoldDB" id="A0A6V7PPG0"/>
<evidence type="ECO:0000256" key="1">
    <source>
        <dbReference type="SAM" id="MobiDB-lite"/>
    </source>
</evidence>
<accession>A0A6V7PPG0</accession>